<dbReference type="Pfam" id="PF01702">
    <property type="entry name" value="TGT"/>
    <property type="match status" value="1"/>
</dbReference>
<comment type="function">
    <text evidence="5">Non-catalytic subunit of the queuine tRNA-ribosyltransferase (TGT) that catalyzes the base-exchange of a guanine (G) residue with queuine (Q) at position 34 (anticodon wobble position) in tRNAs with GU(N) anticodons (tRNA-Asp, -Asn, -His and -Tyr), resulting in the hypermodified nucleoside queuosine (7-(((4,5-cis-dihydroxy-2-cyclopenten-1-yl)amino)methyl)-7-deazaguanosine).</text>
</comment>
<dbReference type="InterPro" id="IPR002616">
    <property type="entry name" value="tRNA_ribo_trans-like"/>
</dbReference>
<evidence type="ECO:0000256" key="2">
    <source>
        <dbReference type="ARBA" id="ARBA00022694"/>
    </source>
</evidence>
<dbReference type="GO" id="GO:0008479">
    <property type="term" value="F:tRNA-guanosine(34) queuine transglycosylase activity"/>
    <property type="evidence" value="ECO:0007669"/>
    <property type="project" value="UniProtKB-UniRule"/>
</dbReference>
<sequence length="400" mass="45123">MQFATHNDPATIRRGTLHFTSKDKSIETPALIAYSIRGSVPHLVPDNLKLLPVDMVHVALEHFVEHSEPPSFKYTKGLHNYINLQNHLLFCDVRDASKLDPASANTESYVAVDTHGGVRKVTTDVWIKAMEAYRPDWAATPADVIKAGEDVKNKRIRKASDRTLRWLETCQLKAKELNIPLFAPVVGYNNDMERIRSAKATAEKDVDGFVLNAFELEGESWIDAFTTSLKQLPTSKPKLAYGLSTPGKYIQNKRILKGVAIGIDMFDNSYAYEMTEKGRAITFKFGEASLPTTKTIDLWEESMSQSFIPLDPSCTCYSCSTPHSRAYIHHLLDAHEMLGPLLLMIHNIFQLEQFMASIRKSIDQGRFEQDMESFLQAYSSIDEGVVLEDTPMKKKQPHVL</sequence>
<keyword evidence="3 5" id="KW-0479">Metal-binding</keyword>
<dbReference type="EMBL" id="LK023313">
    <property type="protein sequence ID" value="CDS03417.1"/>
    <property type="molecule type" value="Genomic_DNA"/>
</dbReference>
<dbReference type="SUPFAM" id="SSF51713">
    <property type="entry name" value="tRNA-guanine transglycosylase"/>
    <property type="match status" value="1"/>
</dbReference>
<dbReference type="GO" id="GO:0046872">
    <property type="term" value="F:metal ion binding"/>
    <property type="evidence" value="ECO:0007669"/>
    <property type="project" value="UniProtKB-KW"/>
</dbReference>
<proteinExistence type="inferred from homology"/>
<evidence type="ECO:0000259" key="6">
    <source>
        <dbReference type="Pfam" id="PF01702"/>
    </source>
</evidence>
<dbReference type="Gene3D" id="3.20.20.105">
    <property type="entry name" value="Queuine tRNA-ribosyltransferase-like"/>
    <property type="match status" value="1"/>
</dbReference>
<dbReference type="InterPro" id="IPR028592">
    <property type="entry name" value="QTRTD1"/>
</dbReference>
<feature type="binding site" evidence="5">
    <location>
        <position position="346"/>
    </location>
    <ligand>
        <name>Zn(2+)</name>
        <dbReference type="ChEBI" id="CHEBI:29105"/>
    </ligand>
</feature>
<dbReference type="InterPro" id="IPR036511">
    <property type="entry name" value="TGT-like_sf"/>
</dbReference>
<organism evidence="7">
    <name type="scientific">Lichtheimia ramosa</name>
    <dbReference type="NCBI Taxonomy" id="688394"/>
    <lineage>
        <taxon>Eukaryota</taxon>
        <taxon>Fungi</taxon>
        <taxon>Fungi incertae sedis</taxon>
        <taxon>Mucoromycota</taxon>
        <taxon>Mucoromycotina</taxon>
        <taxon>Mucoromycetes</taxon>
        <taxon>Mucorales</taxon>
        <taxon>Lichtheimiaceae</taxon>
        <taxon>Lichtheimia</taxon>
    </lineage>
</organism>
<comment type="similarity">
    <text evidence="5">Belongs to the queuine tRNA-ribosyltransferase family. QTRT2 subfamily.</text>
</comment>
<feature type="binding site" evidence="5">
    <location>
        <position position="319"/>
    </location>
    <ligand>
        <name>Zn(2+)</name>
        <dbReference type="ChEBI" id="CHEBI:29105"/>
    </ligand>
</feature>
<evidence type="ECO:0000256" key="1">
    <source>
        <dbReference type="ARBA" id="ARBA00022490"/>
    </source>
</evidence>
<evidence type="ECO:0000313" key="7">
    <source>
        <dbReference type="EMBL" id="CDS03417.1"/>
    </source>
</evidence>
<accession>A0A077W7L2</accession>
<dbReference type="AlphaFoldDB" id="A0A077W7L2"/>
<comment type="cofactor">
    <cofactor evidence="5">
        <name>Zn(2+)</name>
        <dbReference type="ChEBI" id="CHEBI:29105"/>
    </cofactor>
    <text evidence="5">Binds 1 zinc ion per subunit.</text>
</comment>
<dbReference type="PANTHER" id="PTHR46064:SF1">
    <property type="entry name" value="QUEUINE TRNA-RIBOSYLTRANSFERASE ACCESSORY SUBUNIT 2"/>
    <property type="match status" value="1"/>
</dbReference>
<feature type="domain" description="tRNA-guanine(15) transglycosylase-like" evidence="6">
    <location>
        <begin position="12"/>
        <end position="379"/>
    </location>
</feature>
<gene>
    <name evidence="7" type="ORF">LRAMOSA00819</name>
</gene>
<dbReference type="PANTHER" id="PTHR46064">
    <property type="entry name" value="QUEUINE TRNA-RIBOSYLTRANSFERASE ACCESSORY SUBUNIT 2"/>
    <property type="match status" value="1"/>
</dbReference>
<evidence type="ECO:0000256" key="5">
    <source>
        <dbReference type="HAMAP-Rule" id="MF_03043"/>
    </source>
</evidence>
<feature type="binding site" evidence="5">
    <location>
        <position position="314"/>
    </location>
    <ligand>
        <name>Zn(2+)</name>
        <dbReference type="ChEBI" id="CHEBI:29105"/>
    </ligand>
</feature>
<comment type="subcellular location">
    <subcellularLocation>
        <location evidence="5">Cytoplasm</location>
    </subcellularLocation>
</comment>
<keyword evidence="4 5" id="KW-0862">Zinc</keyword>
<dbReference type="OrthoDB" id="27601at2759"/>
<keyword evidence="1 5" id="KW-0963">Cytoplasm</keyword>
<evidence type="ECO:0000256" key="4">
    <source>
        <dbReference type="ARBA" id="ARBA00022833"/>
    </source>
</evidence>
<evidence type="ECO:0000256" key="3">
    <source>
        <dbReference type="ARBA" id="ARBA00022723"/>
    </source>
</evidence>
<protein>
    <recommendedName>
        <fullName evidence="5">Queuine tRNA-ribosyltransferase accessory subunit 2</fullName>
    </recommendedName>
    <alternativeName>
        <fullName evidence="5">Queuine tRNA-ribosyltransferase domain-containing protein 1</fullName>
    </alternativeName>
</protein>
<reference evidence="7" key="1">
    <citation type="journal article" date="2014" name="Genome Announc.">
        <title>De novo whole-genome sequence and genome annotation of Lichtheimia ramosa.</title>
        <authorList>
            <person name="Linde J."/>
            <person name="Schwartze V."/>
            <person name="Binder U."/>
            <person name="Lass-Florl C."/>
            <person name="Voigt K."/>
            <person name="Horn F."/>
        </authorList>
    </citation>
    <scope>NUCLEOTIDE SEQUENCE</scope>
    <source>
        <strain evidence="7">JMRC FSU:6197</strain>
    </source>
</reference>
<name>A0A077W7L2_9FUNG</name>
<feature type="binding site" evidence="5">
    <location>
        <position position="316"/>
    </location>
    <ligand>
        <name>Zn(2+)</name>
        <dbReference type="ChEBI" id="CHEBI:29105"/>
    </ligand>
</feature>
<dbReference type="GO" id="GO:0005737">
    <property type="term" value="C:cytoplasm"/>
    <property type="evidence" value="ECO:0007669"/>
    <property type="project" value="UniProtKB-SubCell"/>
</dbReference>
<keyword evidence="2 5" id="KW-0819">tRNA processing</keyword>
<comment type="subunit">
    <text evidence="5">Heterodimer of a catalytic subunit and an accessory subunit.</text>
</comment>
<dbReference type="HAMAP" id="MF_03043">
    <property type="entry name" value="QTRT2"/>
    <property type="match status" value="1"/>
</dbReference>
<dbReference type="NCBIfam" id="TIGR00449">
    <property type="entry name" value="tgt_general"/>
    <property type="match status" value="1"/>
</dbReference>
<dbReference type="InterPro" id="IPR050852">
    <property type="entry name" value="Queuine_tRNA-ribosyltrfase"/>
</dbReference>
<dbReference type="GO" id="GO:0006400">
    <property type="term" value="P:tRNA modification"/>
    <property type="evidence" value="ECO:0007669"/>
    <property type="project" value="InterPro"/>
</dbReference>